<reference evidence="3" key="2">
    <citation type="submission" date="2011-04" db="EMBL/GenBank/DDBJ databases">
        <title>The complete genome of chromosome of Treponema succinifaciens DSM 2489.</title>
        <authorList>
            <person name="Lucas S."/>
            <person name="Copeland A."/>
            <person name="Lapidus A."/>
            <person name="Bruce D."/>
            <person name="Goodwin L."/>
            <person name="Pitluck S."/>
            <person name="Peters L."/>
            <person name="Kyrpides N."/>
            <person name="Mavromatis K."/>
            <person name="Ivanova N."/>
            <person name="Ovchinnikova G."/>
            <person name="Teshima H."/>
            <person name="Detter J.C."/>
            <person name="Tapia R."/>
            <person name="Han C."/>
            <person name="Land M."/>
            <person name="Hauser L."/>
            <person name="Markowitz V."/>
            <person name="Cheng J.-F."/>
            <person name="Hugenholtz P."/>
            <person name="Woyke T."/>
            <person name="Wu D."/>
            <person name="Gronow S."/>
            <person name="Wellnitz S."/>
            <person name="Brambilla E."/>
            <person name="Klenk H.-P."/>
            <person name="Eisen J.A."/>
        </authorList>
    </citation>
    <scope>NUCLEOTIDE SEQUENCE [LARGE SCALE GENOMIC DNA]</scope>
    <source>
        <strain evidence="3">ATCC 33096 / DSM 2489 / 6091</strain>
    </source>
</reference>
<proteinExistence type="predicted"/>
<reference evidence="2 3" key="1">
    <citation type="journal article" date="2011" name="Stand. Genomic Sci.">
        <title>Complete genome sequence of Treponema succinifaciens type strain (6091).</title>
        <authorList>
            <person name="Han C."/>
            <person name="Gronow S."/>
            <person name="Teshima H."/>
            <person name="Lapidus A."/>
            <person name="Nolan M."/>
            <person name="Lucas S."/>
            <person name="Hammon N."/>
            <person name="Deshpande S."/>
            <person name="Cheng J.F."/>
            <person name="Zeytun A."/>
            <person name="Tapia R."/>
            <person name="Goodwin L."/>
            <person name="Pitluck S."/>
            <person name="Liolios K."/>
            <person name="Pagani I."/>
            <person name="Ivanova N."/>
            <person name="Mavromatis K."/>
            <person name="Mikhailova N."/>
            <person name="Huntemann M."/>
            <person name="Pati A."/>
            <person name="Chen A."/>
            <person name="Palaniappan K."/>
            <person name="Land M."/>
            <person name="Hauser L."/>
            <person name="Brambilla E.M."/>
            <person name="Rohde M."/>
            <person name="Goker M."/>
            <person name="Woyke T."/>
            <person name="Bristow J."/>
            <person name="Eisen J.A."/>
            <person name="Markowitz V."/>
            <person name="Hugenholtz P."/>
            <person name="Kyrpides N.C."/>
            <person name="Klenk H.P."/>
            <person name="Detter J.C."/>
        </authorList>
    </citation>
    <scope>NUCLEOTIDE SEQUENCE [LARGE SCALE GENOMIC DNA]</scope>
    <source>
        <strain evidence="3">ATCC 33096 / DSM 2489 / 6091</strain>
    </source>
</reference>
<keyword evidence="3" id="KW-1185">Reference proteome</keyword>
<evidence type="ECO:0000313" key="3">
    <source>
        <dbReference type="Proteomes" id="UP000006852"/>
    </source>
</evidence>
<sequence length="210" mass="23422">MTIEKKEIIELQKSVERKIEELQLSAKPDSAQIFDLNMLDSNISLFLLAAEFKDDPLELKPSDKLIIEALKKFRSGSTKEIDIETFAKEAATAANEILSLIDQFEERIEDSTEKIFCANLKARLDSAYSSIQQIAFLKNEGKKNLKLWQTQEIPLPVSNAGKILGKIKSEKKAAASRANGKKGGRPSKNPQQTKKTVAKKTTAKRTKSTV</sequence>
<organism evidence="2 3">
    <name type="scientific">Treponema succinifaciens (strain ATCC 33096 / DSM 2489 / 6091)</name>
    <dbReference type="NCBI Taxonomy" id="869209"/>
    <lineage>
        <taxon>Bacteria</taxon>
        <taxon>Pseudomonadati</taxon>
        <taxon>Spirochaetota</taxon>
        <taxon>Spirochaetia</taxon>
        <taxon>Spirochaetales</taxon>
        <taxon>Treponemataceae</taxon>
        <taxon>Treponema</taxon>
    </lineage>
</organism>
<protein>
    <submittedName>
        <fullName evidence="2">Uncharacterized protein</fullName>
    </submittedName>
</protein>
<evidence type="ECO:0000256" key="1">
    <source>
        <dbReference type="SAM" id="MobiDB-lite"/>
    </source>
</evidence>
<dbReference type="KEGG" id="tsu:Tresu_0409"/>
<feature type="region of interest" description="Disordered" evidence="1">
    <location>
        <begin position="168"/>
        <end position="210"/>
    </location>
</feature>
<accession>F2NX27</accession>
<dbReference type="HOGENOM" id="CLU_1309646_0_0_12"/>
<dbReference type="RefSeq" id="WP_013700669.1">
    <property type="nucleotide sequence ID" value="NC_015385.1"/>
</dbReference>
<evidence type="ECO:0000313" key="2">
    <source>
        <dbReference type="EMBL" id="AEB13362.1"/>
    </source>
</evidence>
<feature type="compositionally biased region" description="Basic residues" evidence="1">
    <location>
        <begin position="196"/>
        <end position="210"/>
    </location>
</feature>
<dbReference type="EMBL" id="CP002631">
    <property type="protein sequence ID" value="AEB13362.1"/>
    <property type="molecule type" value="Genomic_DNA"/>
</dbReference>
<gene>
    <name evidence="2" type="ordered locus">Tresu_0409</name>
</gene>
<name>F2NX27_TRES6</name>
<dbReference type="Proteomes" id="UP000006852">
    <property type="component" value="Chromosome"/>
</dbReference>
<dbReference type="AlphaFoldDB" id="F2NX27"/>
<dbReference type="GeneID" id="302997622"/>